<evidence type="ECO:0000259" key="3">
    <source>
        <dbReference type="Pfam" id="PF05368"/>
    </source>
</evidence>
<evidence type="ECO:0000256" key="1">
    <source>
        <dbReference type="ARBA" id="ARBA00006328"/>
    </source>
</evidence>
<gene>
    <name evidence="4" type="ORF">FTJAE_1345</name>
</gene>
<comment type="similarity">
    <text evidence="1">Belongs to the NmrA-type oxidoreductase family.</text>
</comment>
<comment type="caution">
    <text evidence="4">The sequence shown here is derived from an EMBL/GenBank/DDBJ whole genome shotgun (WGS) entry which is preliminary data.</text>
</comment>
<keyword evidence="5" id="KW-1185">Reference proteome</keyword>
<dbReference type="GeneID" id="59298864"/>
<accession>A0A8H5S7U8</accession>
<dbReference type="Proteomes" id="UP000530670">
    <property type="component" value="Unassembled WGS sequence"/>
</dbReference>
<dbReference type="Pfam" id="PF05368">
    <property type="entry name" value="NmrA"/>
    <property type="match status" value="1"/>
</dbReference>
<sequence>MSSPRLITVFGATGSQGGSVVQSLLQNKSQSFRIRGITRNPESGKAKALAEHGVEVVKADGLVRDEVIEAFRGSWGVFANTNSDDPSMNQEGGPTELDIGKSLVDAAAEAGVRHFVYSGMASASETTGGVVPNKAFDMKHAVGEYAKSKGFETVNIVSPGWYMENHLVEDFAPALGGFPFTTDEEDYLTLRVPRWGGNEEIPFISIGDDYGDLVHGIFLDPKKYNGCLVQGISASETTEKLVSEFGKGSKARFVPIEDWKSMETYGDQSFETVKYMFGFCQHSGGLYYGVPNDLGPATELKAKAVEAKGQSSDAKLMTLEGFWEKYFAP</sequence>
<dbReference type="RefSeq" id="XP_037211430.1">
    <property type="nucleotide sequence ID" value="XM_037346594.1"/>
</dbReference>
<dbReference type="CDD" id="cd05251">
    <property type="entry name" value="NmrA_like_SDR_a"/>
    <property type="match status" value="1"/>
</dbReference>
<dbReference type="InterPro" id="IPR051164">
    <property type="entry name" value="NmrA-like_oxidored"/>
</dbReference>
<evidence type="ECO:0000313" key="4">
    <source>
        <dbReference type="EMBL" id="KAF5648131.1"/>
    </source>
</evidence>
<protein>
    <recommendedName>
        <fullName evidence="3">NmrA-like domain-containing protein</fullName>
    </recommendedName>
</protein>
<proteinExistence type="inferred from homology"/>
<dbReference type="PANTHER" id="PTHR42748:SF7">
    <property type="entry name" value="NMRA LIKE REDOX SENSOR 1-RELATED"/>
    <property type="match status" value="1"/>
</dbReference>
<evidence type="ECO:0000313" key="5">
    <source>
        <dbReference type="Proteomes" id="UP000530670"/>
    </source>
</evidence>
<dbReference type="EMBL" id="JAAQRI010000026">
    <property type="protein sequence ID" value="KAF5648131.1"/>
    <property type="molecule type" value="Genomic_DNA"/>
</dbReference>
<dbReference type="Gene3D" id="3.90.25.10">
    <property type="entry name" value="UDP-galactose 4-epimerase, domain 1"/>
    <property type="match status" value="1"/>
</dbReference>
<dbReference type="AlphaFoldDB" id="A0A8H5S7U8"/>
<dbReference type="InterPro" id="IPR008030">
    <property type="entry name" value="NmrA-like"/>
</dbReference>
<dbReference type="SUPFAM" id="SSF51735">
    <property type="entry name" value="NAD(P)-binding Rossmann-fold domains"/>
    <property type="match status" value="1"/>
</dbReference>
<keyword evidence="2" id="KW-0521">NADP</keyword>
<dbReference type="PANTHER" id="PTHR42748">
    <property type="entry name" value="NITROGEN METABOLITE REPRESSION PROTEIN NMRA FAMILY MEMBER"/>
    <property type="match status" value="1"/>
</dbReference>
<reference evidence="4 5" key="1">
    <citation type="submission" date="2020-05" db="EMBL/GenBank/DDBJ databases">
        <title>Identification and distribution of gene clusters putatively required for synthesis of sphingolipid metabolism inhibitors in phylogenetically diverse species of the filamentous fungus Fusarium.</title>
        <authorList>
            <person name="Kim H.-S."/>
            <person name="Busman M."/>
            <person name="Brown D.W."/>
            <person name="Divon H."/>
            <person name="Uhlig S."/>
            <person name="Proctor R.H."/>
        </authorList>
    </citation>
    <scope>NUCLEOTIDE SEQUENCE [LARGE SCALE GENOMIC DNA]</scope>
    <source>
        <strain evidence="4 5">NRRL 66243</strain>
    </source>
</reference>
<evidence type="ECO:0000256" key="2">
    <source>
        <dbReference type="ARBA" id="ARBA00022857"/>
    </source>
</evidence>
<name>A0A8H5S7U8_9HYPO</name>
<dbReference type="GO" id="GO:0005634">
    <property type="term" value="C:nucleus"/>
    <property type="evidence" value="ECO:0007669"/>
    <property type="project" value="TreeGrafter"/>
</dbReference>
<dbReference type="InterPro" id="IPR036291">
    <property type="entry name" value="NAD(P)-bd_dom_sf"/>
</dbReference>
<feature type="domain" description="NmrA-like" evidence="3">
    <location>
        <begin position="6"/>
        <end position="321"/>
    </location>
</feature>
<organism evidence="4 5">
    <name type="scientific">Fusarium tjaetaba</name>
    <dbReference type="NCBI Taxonomy" id="1567544"/>
    <lineage>
        <taxon>Eukaryota</taxon>
        <taxon>Fungi</taxon>
        <taxon>Dikarya</taxon>
        <taxon>Ascomycota</taxon>
        <taxon>Pezizomycotina</taxon>
        <taxon>Sordariomycetes</taxon>
        <taxon>Hypocreomycetidae</taxon>
        <taxon>Hypocreales</taxon>
        <taxon>Nectriaceae</taxon>
        <taxon>Fusarium</taxon>
        <taxon>Fusarium fujikuroi species complex</taxon>
    </lineage>
</organism>
<dbReference type="OrthoDB" id="300709at2759"/>
<dbReference type="Gene3D" id="3.40.50.720">
    <property type="entry name" value="NAD(P)-binding Rossmann-like Domain"/>
    <property type="match status" value="1"/>
</dbReference>